<feature type="transmembrane region" description="Helical" evidence="1">
    <location>
        <begin position="6"/>
        <end position="29"/>
    </location>
</feature>
<accession>A0ABP1PKW7</accession>
<dbReference type="EMBL" id="CAXLJM020000004">
    <property type="protein sequence ID" value="CAL8070347.1"/>
    <property type="molecule type" value="Genomic_DNA"/>
</dbReference>
<evidence type="ECO:0000313" key="3">
    <source>
        <dbReference type="Proteomes" id="UP001642540"/>
    </source>
</evidence>
<proteinExistence type="predicted"/>
<evidence type="ECO:0000256" key="1">
    <source>
        <dbReference type="SAM" id="Phobius"/>
    </source>
</evidence>
<sequence>MCQYIGGALLMYMSGLWALPMWILVDIALSEILFGRACSTVCNSLPLDNPSPVQYSGFLKRFFTTGLSNYLLYNQGYLKHYRVPTTAILLLPGTVSFYLTIMTFNGWRIISSPVETLESNVGAYYLSAFFGIIPIMIFVVERLFTRNNVASLTQQQMLLPEV</sequence>
<dbReference type="Proteomes" id="UP001642540">
    <property type="component" value="Unassembled WGS sequence"/>
</dbReference>
<keyword evidence="1" id="KW-0472">Membrane</keyword>
<protein>
    <submittedName>
        <fullName evidence="2">Uncharacterized protein</fullName>
    </submittedName>
</protein>
<keyword evidence="3" id="KW-1185">Reference proteome</keyword>
<feature type="transmembrane region" description="Helical" evidence="1">
    <location>
        <begin position="122"/>
        <end position="140"/>
    </location>
</feature>
<gene>
    <name evidence="2" type="ORF">ODALV1_LOCUS1195</name>
</gene>
<comment type="caution">
    <text evidence="2">The sequence shown here is derived from an EMBL/GenBank/DDBJ whole genome shotgun (WGS) entry which is preliminary data.</text>
</comment>
<keyword evidence="1" id="KW-0812">Transmembrane</keyword>
<evidence type="ECO:0000313" key="2">
    <source>
        <dbReference type="EMBL" id="CAL8070347.1"/>
    </source>
</evidence>
<organism evidence="2 3">
    <name type="scientific">Orchesella dallaii</name>
    <dbReference type="NCBI Taxonomy" id="48710"/>
    <lineage>
        <taxon>Eukaryota</taxon>
        <taxon>Metazoa</taxon>
        <taxon>Ecdysozoa</taxon>
        <taxon>Arthropoda</taxon>
        <taxon>Hexapoda</taxon>
        <taxon>Collembola</taxon>
        <taxon>Entomobryomorpha</taxon>
        <taxon>Entomobryoidea</taxon>
        <taxon>Orchesellidae</taxon>
        <taxon>Orchesellinae</taxon>
        <taxon>Orchesella</taxon>
    </lineage>
</organism>
<reference evidence="2 3" key="1">
    <citation type="submission" date="2024-08" db="EMBL/GenBank/DDBJ databases">
        <authorList>
            <person name="Cucini C."/>
            <person name="Frati F."/>
        </authorList>
    </citation>
    <scope>NUCLEOTIDE SEQUENCE [LARGE SCALE GENOMIC DNA]</scope>
</reference>
<name>A0ABP1PKW7_9HEXA</name>
<feature type="transmembrane region" description="Helical" evidence="1">
    <location>
        <begin position="87"/>
        <end position="110"/>
    </location>
</feature>
<keyword evidence="1" id="KW-1133">Transmembrane helix</keyword>